<reference evidence="2 3" key="1">
    <citation type="journal article" date="2016" name="Genome Announc.">
        <title>Genome Sequence of Madurella mycetomatis mm55, Isolated from a Human Mycetoma Case in Sudan.</title>
        <authorList>
            <person name="Smit S."/>
            <person name="Derks M.F."/>
            <person name="Bervoets S."/>
            <person name="Fahal A."/>
            <person name="van Leeuwen W."/>
            <person name="van Belkum A."/>
            <person name="van de Sande W.W."/>
        </authorList>
    </citation>
    <scope>NUCLEOTIDE SEQUENCE [LARGE SCALE GENOMIC DNA]</scope>
    <source>
        <strain evidence="3">mm55</strain>
    </source>
</reference>
<evidence type="ECO:0000313" key="3">
    <source>
        <dbReference type="Proteomes" id="UP000078237"/>
    </source>
</evidence>
<organism evidence="2 3">
    <name type="scientific">Madurella mycetomatis</name>
    <dbReference type="NCBI Taxonomy" id="100816"/>
    <lineage>
        <taxon>Eukaryota</taxon>
        <taxon>Fungi</taxon>
        <taxon>Dikarya</taxon>
        <taxon>Ascomycota</taxon>
        <taxon>Pezizomycotina</taxon>
        <taxon>Sordariomycetes</taxon>
        <taxon>Sordariomycetidae</taxon>
        <taxon>Sordariales</taxon>
        <taxon>Sordariales incertae sedis</taxon>
        <taxon>Madurella</taxon>
    </lineage>
</organism>
<gene>
    <name evidence="2" type="ORF">MMYC01_208912</name>
</gene>
<evidence type="ECO:0000313" key="2">
    <source>
        <dbReference type="EMBL" id="KXX74102.1"/>
    </source>
</evidence>
<accession>A0A175VS17</accession>
<dbReference type="STRING" id="100816.A0A175VS17"/>
<feature type="compositionally biased region" description="Basic and acidic residues" evidence="1">
    <location>
        <begin position="108"/>
        <end position="122"/>
    </location>
</feature>
<proteinExistence type="predicted"/>
<dbReference type="EMBL" id="LCTW02000386">
    <property type="protein sequence ID" value="KXX74102.1"/>
    <property type="molecule type" value="Genomic_DNA"/>
</dbReference>
<feature type="compositionally biased region" description="Low complexity" evidence="1">
    <location>
        <begin position="288"/>
        <end position="306"/>
    </location>
</feature>
<protein>
    <submittedName>
        <fullName evidence="2">Uncharacterized protein</fullName>
    </submittedName>
</protein>
<dbReference type="AlphaFoldDB" id="A0A175VS17"/>
<comment type="caution">
    <text evidence="2">The sequence shown here is derived from an EMBL/GenBank/DDBJ whole genome shotgun (WGS) entry which is preliminary data.</text>
</comment>
<feature type="compositionally biased region" description="Basic and acidic residues" evidence="1">
    <location>
        <begin position="278"/>
        <end position="287"/>
    </location>
</feature>
<feature type="compositionally biased region" description="Basic and acidic residues" evidence="1">
    <location>
        <begin position="308"/>
        <end position="330"/>
    </location>
</feature>
<dbReference type="VEuPathDB" id="FungiDB:MMYC01_208912"/>
<feature type="compositionally biased region" description="Basic and acidic residues" evidence="1">
    <location>
        <begin position="206"/>
        <end position="217"/>
    </location>
</feature>
<dbReference type="OrthoDB" id="63113at2759"/>
<keyword evidence="3" id="KW-1185">Reference proteome</keyword>
<dbReference type="Proteomes" id="UP000078237">
    <property type="component" value="Unassembled WGS sequence"/>
</dbReference>
<feature type="compositionally biased region" description="Low complexity" evidence="1">
    <location>
        <begin position="171"/>
        <end position="189"/>
    </location>
</feature>
<feature type="region of interest" description="Disordered" evidence="1">
    <location>
        <begin position="266"/>
        <end position="364"/>
    </location>
</feature>
<sequence>MQSVGAVSNALGHRFMSDQLRFTGVDLGARDGNTRSRRAYGYGDETSDESGQGSGDEGGQVRLPLLDPEEEALADAAMARIQRAQAKGRTDVKLSKEELAAYQRRLQRMQEQERRQRREERVAIPISQLEPTSRKRHSLNGDSPSQPPSPELGEEQPHGYPPMGYFPPPSSSRARPHSGASSSRTPSRAATDREQSSSPFTYTYVHADRPPAARQHSDPSAGRALGDSVADPFQFMTAGTRASYHAASGSVRNSIVDVVDMYDNYGDASRRRSSGGPRDGEISDKGDAASSLSRGARISSSGSASRGRPRDSIDGRPEPVSERRSTRDRTPPPSSKKTSSAQLPPVKRKSVSGTVKSSGRKKGK</sequence>
<feature type="region of interest" description="Disordered" evidence="1">
    <location>
        <begin position="106"/>
        <end position="227"/>
    </location>
</feature>
<evidence type="ECO:0000256" key="1">
    <source>
        <dbReference type="SAM" id="MobiDB-lite"/>
    </source>
</evidence>
<feature type="region of interest" description="Disordered" evidence="1">
    <location>
        <begin position="22"/>
        <end position="68"/>
    </location>
</feature>
<name>A0A175VS17_9PEZI</name>